<proteinExistence type="predicted"/>
<evidence type="ECO:0000313" key="10">
    <source>
        <dbReference type="RefSeq" id="XP_016463117.1"/>
    </source>
</evidence>
<dbReference type="Pfam" id="PF13855">
    <property type="entry name" value="LRR_8"/>
    <property type="match status" value="1"/>
</dbReference>
<keyword evidence="2" id="KW-0433">Leucine-rich repeat</keyword>
<keyword evidence="7" id="KW-0472">Membrane</keyword>
<evidence type="ECO:0000256" key="1">
    <source>
        <dbReference type="ARBA" id="ARBA00004167"/>
    </source>
</evidence>
<evidence type="ECO:0000256" key="8">
    <source>
        <dbReference type="SAM" id="MobiDB-lite"/>
    </source>
</evidence>
<feature type="region of interest" description="Disordered" evidence="8">
    <location>
        <begin position="70"/>
        <end position="93"/>
    </location>
</feature>
<gene>
    <name evidence="10" type="primary">LOC107786179</name>
</gene>
<keyword evidence="6" id="KW-1133">Transmembrane helix</keyword>
<dbReference type="InterPro" id="IPR013210">
    <property type="entry name" value="LRR_N_plant-typ"/>
</dbReference>
<comment type="subcellular location">
    <subcellularLocation>
        <location evidence="1">Membrane</location>
        <topology evidence="1">Single-pass membrane protein</topology>
    </subcellularLocation>
</comment>
<dbReference type="STRING" id="4097.A0A1S3ZFR0"/>
<evidence type="ECO:0000256" key="5">
    <source>
        <dbReference type="ARBA" id="ARBA00022737"/>
    </source>
</evidence>
<dbReference type="KEGG" id="nta:107786179"/>
<dbReference type="OrthoDB" id="1743210at2759"/>
<dbReference type="PRINTS" id="PR00019">
    <property type="entry name" value="LEURICHRPT"/>
</dbReference>
<evidence type="ECO:0000256" key="7">
    <source>
        <dbReference type="ARBA" id="ARBA00023136"/>
    </source>
</evidence>
<dbReference type="SUPFAM" id="SSF52058">
    <property type="entry name" value="L domain-like"/>
    <property type="match status" value="1"/>
</dbReference>
<dbReference type="Pfam" id="PF08263">
    <property type="entry name" value="LRRNT_2"/>
    <property type="match status" value="1"/>
</dbReference>
<accession>A0A1S3ZFR0</accession>
<dbReference type="Gene3D" id="3.80.10.10">
    <property type="entry name" value="Ribonuclease Inhibitor"/>
    <property type="match status" value="1"/>
</dbReference>
<dbReference type="PaxDb" id="4097-A0A1S3ZFR0"/>
<feature type="region of interest" description="Disordered" evidence="8">
    <location>
        <begin position="1"/>
        <end position="35"/>
    </location>
</feature>
<dbReference type="InterPro" id="IPR001611">
    <property type="entry name" value="Leu-rich_rpt"/>
</dbReference>
<organism evidence="10">
    <name type="scientific">Nicotiana tabacum</name>
    <name type="common">Common tobacco</name>
    <dbReference type="NCBI Taxonomy" id="4097"/>
    <lineage>
        <taxon>Eukaryota</taxon>
        <taxon>Viridiplantae</taxon>
        <taxon>Streptophyta</taxon>
        <taxon>Embryophyta</taxon>
        <taxon>Tracheophyta</taxon>
        <taxon>Spermatophyta</taxon>
        <taxon>Magnoliopsida</taxon>
        <taxon>eudicotyledons</taxon>
        <taxon>Gunneridae</taxon>
        <taxon>Pentapetalae</taxon>
        <taxon>asterids</taxon>
        <taxon>lamiids</taxon>
        <taxon>Solanales</taxon>
        <taxon>Solanaceae</taxon>
        <taxon>Nicotianoideae</taxon>
        <taxon>Nicotianeae</taxon>
        <taxon>Nicotiana</taxon>
    </lineage>
</organism>
<feature type="domain" description="Leucine-rich repeat-containing N-terminal plant-type" evidence="9">
    <location>
        <begin position="124"/>
        <end position="159"/>
    </location>
</feature>
<dbReference type="RefSeq" id="XP_016463117.1">
    <property type="nucleotide sequence ID" value="XM_016607631.1"/>
</dbReference>
<dbReference type="AlphaFoldDB" id="A0A1S3ZFR0"/>
<keyword evidence="4" id="KW-0732">Signal</keyword>
<feature type="non-terminal residue" evidence="10">
    <location>
        <position position="227"/>
    </location>
</feature>
<protein>
    <submittedName>
        <fullName evidence="10">Leucine-rich repeat receptor-like protein kinase PEPR2</fullName>
    </submittedName>
</protein>
<evidence type="ECO:0000256" key="3">
    <source>
        <dbReference type="ARBA" id="ARBA00022692"/>
    </source>
</evidence>
<evidence type="ECO:0000259" key="9">
    <source>
        <dbReference type="Pfam" id="PF08263"/>
    </source>
</evidence>
<reference evidence="10" key="1">
    <citation type="submission" date="2025-08" db="UniProtKB">
        <authorList>
            <consortium name="RefSeq"/>
        </authorList>
    </citation>
    <scope>IDENTIFICATION</scope>
</reference>
<evidence type="ECO:0000256" key="2">
    <source>
        <dbReference type="ARBA" id="ARBA00022614"/>
    </source>
</evidence>
<dbReference type="FunFam" id="3.80.10.10:FF:000129">
    <property type="entry name" value="Leucine-rich repeat receptor-like kinase"/>
    <property type="match status" value="1"/>
</dbReference>
<keyword evidence="3" id="KW-0812">Transmembrane</keyword>
<name>A0A1S3ZFR0_TOBAC</name>
<dbReference type="PANTHER" id="PTHR47988">
    <property type="entry name" value="SOMATIC EMBRYOGENESIS RECEPTOR KINASE 1"/>
    <property type="match status" value="1"/>
</dbReference>
<sequence>MKTQPFEGDNSEQLPSEISYQSLEPTSKSVSNLPSSALEGPKLVYKSSKRVATPMILTCEDLEHTMLSEFSEKKSNSQPQGWSTKRTKTEKPVNVDSQAYQTGADLGCNIRVLENLENLQFSSTEQSILQSLKQHWRDSEFLHSWDLNSSACNWSGVSCVNGKVTELNLGEKNITGIIPSTFCQLKNLTLIDLSNNNISGTIPASLKDCSKLQHLDLSNNYLRDQFP</sequence>
<dbReference type="GO" id="GO:0016020">
    <property type="term" value="C:membrane"/>
    <property type="evidence" value="ECO:0007669"/>
    <property type="project" value="UniProtKB-SubCell"/>
</dbReference>
<feature type="compositionally biased region" description="Polar residues" evidence="8">
    <location>
        <begin position="11"/>
        <end position="35"/>
    </location>
</feature>
<dbReference type="InterPro" id="IPR032675">
    <property type="entry name" value="LRR_dom_sf"/>
</dbReference>
<evidence type="ECO:0000256" key="6">
    <source>
        <dbReference type="ARBA" id="ARBA00022989"/>
    </source>
</evidence>
<dbReference type="SMR" id="A0A1S3ZFR0"/>
<evidence type="ECO:0000256" key="4">
    <source>
        <dbReference type="ARBA" id="ARBA00022729"/>
    </source>
</evidence>
<keyword evidence="5" id="KW-0677">Repeat</keyword>